<evidence type="ECO:0000313" key="2">
    <source>
        <dbReference type="EMBL" id="KAG7330946.1"/>
    </source>
</evidence>
<comment type="caution">
    <text evidence="2">The sequence shown here is derived from an EMBL/GenBank/DDBJ whole genome shotgun (WGS) entry which is preliminary data.</text>
</comment>
<evidence type="ECO:0000256" key="1">
    <source>
        <dbReference type="SAM" id="MobiDB-lite"/>
    </source>
</evidence>
<dbReference type="Proteomes" id="UP000824219">
    <property type="component" value="Linkage Group LG06"/>
</dbReference>
<gene>
    <name evidence="2" type="ORF">KOW79_004915</name>
</gene>
<evidence type="ECO:0000313" key="3">
    <source>
        <dbReference type="Proteomes" id="UP000824219"/>
    </source>
</evidence>
<protein>
    <submittedName>
        <fullName evidence="2">Uncharacterized protein</fullName>
    </submittedName>
</protein>
<reference evidence="2 3" key="1">
    <citation type="submission" date="2021-06" db="EMBL/GenBank/DDBJ databases">
        <title>Chromosome-level genome assembly of the red-tail catfish (Hemibagrus wyckioides).</title>
        <authorList>
            <person name="Shao F."/>
        </authorList>
    </citation>
    <scope>NUCLEOTIDE SEQUENCE [LARGE SCALE GENOMIC DNA]</scope>
    <source>
        <strain evidence="2">EC202008001</strain>
        <tissue evidence="2">Blood</tissue>
    </source>
</reference>
<proteinExistence type="predicted"/>
<accession>A0A9D3NYN4</accession>
<keyword evidence="3" id="KW-1185">Reference proteome</keyword>
<name>A0A9D3NYN4_9TELE</name>
<dbReference type="AlphaFoldDB" id="A0A9D3NYN4"/>
<feature type="compositionally biased region" description="Polar residues" evidence="1">
    <location>
        <begin position="36"/>
        <end position="49"/>
    </location>
</feature>
<sequence>MNPEKSNVLGCPVWNTAHFPPPPPSVTPLTEGGNGSKSTTQCHIKSTISSHDKKSQPRLVIAFVYFLLSEREEGNEVRSAQLRFSNALHKHFNS</sequence>
<dbReference type="EMBL" id="JAHKSW010000006">
    <property type="protein sequence ID" value="KAG7330946.1"/>
    <property type="molecule type" value="Genomic_DNA"/>
</dbReference>
<organism evidence="2 3">
    <name type="scientific">Hemibagrus wyckioides</name>
    <dbReference type="NCBI Taxonomy" id="337641"/>
    <lineage>
        <taxon>Eukaryota</taxon>
        <taxon>Metazoa</taxon>
        <taxon>Chordata</taxon>
        <taxon>Craniata</taxon>
        <taxon>Vertebrata</taxon>
        <taxon>Euteleostomi</taxon>
        <taxon>Actinopterygii</taxon>
        <taxon>Neopterygii</taxon>
        <taxon>Teleostei</taxon>
        <taxon>Ostariophysi</taxon>
        <taxon>Siluriformes</taxon>
        <taxon>Bagridae</taxon>
        <taxon>Hemibagrus</taxon>
    </lineage>
</organism>
<feature type="region of interest" description="Disordered" evidence="1">
    <location>
        <begin position="19"/>
        <end position="50"/>
    </location>
</feature>